<dbReference type="Gene3D" id="2.30.29.30">
    <property type="entry name" value="Pleckstrin-homology domain (PH domain)/Phosphotyrosine-binding domain (PTB)"/>
    <property type="match status" value="1"/>
</dbReference>
<dbReference type="Pfam" id="PF02893">
    <property type="entry name" value="GRAM"/>
    <property type="match status" value="1"/>
</dbReference>
<dbReference type="InterPro" id="IPR011993">
    <property type="entry name" value="PH-like_dom_sf"/>
</dbReference>
<evidence type="ECO:0000256" key="2">
    <source>
        <dbReference type="PROSITE-ProRule" id="PRU00168"/>
    </source>
</evidence>
<dbReference type="InterPro" id="IPR018490">
    <property type="entry name" value="cNMP-bd_dom_sf"/>
</dbReference>
<evidence type="ECO:0000259" key="5">
    <source>
        <dbReference type="PROSITE" id="PS50212"/>
    </source>
</evidence>
<evidence type="ECO:0000259" key="3">
    <source>
        <dbReference type="PROSITE" id="PS50009"/>
    </source>
</evidence>
<dbReference type="PANTHER" id="PTHR23113">
    <property type="entry name" value="GUANINE NUCLEOTIDE EXCHANGE FACTOR"/>
    <property type="match status" value="1"/>
</dbReference>
<dbReference type="InterPro" id="IPR023578">
    <property type="entry name" value="Ras_GEF_dom_sf"/>
</dbReference>
<protein>
    <recommendedName>
        <fullName evidence="7">Cyclic nucleotide-binding domain-containing protein</fullName>
    </recommendedName>
</protein>
<accession>A0A6B2KXK5</accession>
<dbReference type="GO" id="GO:0005085">
    <property type="term" value="F:guanyl-nucleotide exchange factor activity"/>
    <property type="evidence" value="ECO:0007669"/>
    <property type="project" value="UniProtKB-KW"/>
</dbReference>
<dbReference type="Pfam" id="PF00027">
    <property type="entry name" value="cNMP_binding"/>
    <property type="match status" value="2"/>
</dbReference>
<dbReference type="Gene3D" id="2.60.120.10">
    <property type="entry name" value="Jelly Rolls"/>
    <property type="match status" value="2"/>
</dbReference>
<reference evidence="6" key="1">
    <citation type="journal article" date="2020" name="J. Eukaryot. Microbiol.">
        <title>De novo Sequencing, Assembly and Annotation of the Transcriptome for the Free-Living Testate Amoeba Arcella intermedia.</title>
        <authorList>
            <person name="Ribeiro G.M."/>
            <person name="Porfirio-Sousa A.L."/>
            <person name="Maurer-Alcala X.X."/>
            <person name="Katz L.A."/>
            <person name="Lahr D.J.G."/>
        </authorList>
    </citation>
    <scope>NUCLEOTIDE SEQUENCE</scope>
</reference>
<dbReference type="Gene3D" id="1.10.840.10">
    <property type="entry name" value="Ras guanine-nucleotide exchange factors catalytic domain"/>
    <property type="match status" value="1"/>
</dbReference>
<dbReference type="InterPro" id="IPR001895">
    <property type="entry name" value="RASGEF_cat_dom"/>
</dbReference>
<sequence>MDRIRHSYDDLESSEAEYDVTWPRFSEYEESNNSIELESCTKEQLLNLLITPENSPLLAIWDYTSFLMNFLIVYESFFSTEELMHHLVNKYNDVVPTIDGYDIRLRNTLKKLVVEWISVEKAIETKTTVEKLFVDYTKNNHNTFSIDFEKYELRGKSKLYVATEPVDSDVFETETIEPPQKKNYVVLDFNPVEVARQLSLCEASLYNKIPRIEMLNGKIFSKNKELLAPNFVAMVEHSNRICSWIKTEILRLPNPKLRSEAVVFFINVIVGLEQYRNFNSLVSALSALHSSTITKLKKTWELVPKKEKEILDYITDLMSSSHHYKCYRQMLSNVADEYPTIPLLSLVASDIFGIEENIPTYEENTTDYLKWRKTRLMAKVILNFKRFTPVNYPFKEVLPIQNYIANCESWQNDNIAYELASLLEGEELGDKELDYLNTDDLWEKYGPLDRDWSVVLAGSRTVTFEKGSIIIDEGASISHVYRVNVGRVSITRNGEKVGTITEGQIFGETTFIFHRKVESPDRFIAETDVEVQQIPEEFIAHMCKEKPELEARFQIEFARTLAKQLRMISAFRMVPKLQLGNIMEENTAPNKDVNHFNVDVSTSDKKLCKRFGIENEVVLQAFSCDWKKGNKSQGIDGVVYVFQNYICFYSSSFGLQTKDVIPFTSVTDITQGKKDVDINITTTQTSINCSNFQKKMSQIYELLRSVWVAKAQNSDKPIASPDPAIEKPKLMEKKKLAIPNHEDWSLILKGSVMLTFPENHYIIKEGERVCRLYQIQSGSCKVVQRQQPDQVLATINSEDKILGERCFLDGGKATASVITTQPTKVIAIEAYFLNFLLQIKPDLVGRFFHYVSTLLARGYLKKRFLI</sequence>
<dbReference type="SMART" id="SM00147">
    <property type="entry name" value="RasGEF"/>
    <property type="match status" value="1"/>
</dbReference>
<dbReference type="SUPFAM" id="SSF51206">
    <property type="entry name" value="cAMP-binding domain-like"/>
    <property type="match status" value="2"/>
</dbReference>
<feature type="domain" description="Ras-GEF" evidence="3">
    <location>
        <begin position="190"/>
        <end position="426"/>
    </location>
</feature>
<feature type="domain" description="Cyclic nucleotide-binding" evidence="4">
    <location>
        <begin position="462"/>
        <end position="560"/>
    </location>
</feature>
<feature type="domain" description="N-terminal Ras-GEF" evidence="5">
    <location>
        <begin position="33"/>
        <end position="160"/>
    </location>
</feature>
<dbReference type="InterPro" id="IPR000595">
    <property type="entry name" value="cNMP-bd_dom"/>
</dbReference>
<dbReference type="EMBL" id="GIBP01000487">
    <property type="protein sequence ID" value="NDV29456.1"/>
    <property type="molecule type" value="Transcribed_RNA"/>
</dbReference>
<evidence type="ECO:0008006" key="7">
    <source>
        <dbReference type="Google" id="ProtNLM"/>
    </source>
</evidence>
<dbReference type="InterPro" id="IPR014710">
    <property type="entry name" value="RmlC-like_jellyroll"/>
</dbReference>
<evidence type="ECO:0000313" key="6">
    <source>
        <dbReference type="EMBL" id="NDV29456.1"/>
    </source>
</evidence>
<dbReference type="InterPro" id="IPR008937">
    <property type="entry name" value="Ras-like_GEF"/>
</dbReference>
<proteinExistence type="predicted"/>
<dbReference type="SUPFAM" id="SSF48366">
    <property type="entry name" value="Ras GEF"/>
    <property type="match status" value="1"/>
</dbReference>
<dbReference type="PANTHER" id="PTHR23113:SF99">
    <property type="entry name" value="RASGEF DOMAIN-CONTAINING PROTEIN"/>
    <property type="match status" value="1"/>
</dbReference>
<dbReference type="PROSITE" id="PS50042">
    <property type="entry name" value="CNMP_BINDING_3"/>
    <property type="match status" value="2"/>
</dbReference>
<organism evidence="6">
    <name type="scientific">Arcella intermedia</name>
    <dbReference type="NCBI Taxonomy" id="1963864"/>
    <lineage>
        <taxon>Eukaryota</taxon>
        <taxon>Amoebozoa</taxon>
        <taxon>Tubulinea</taxon>
        <taxon>Elardia</taxon>
        <taxon>Arcellinida</taxon>
        <taxon>Sphaerothecina</taxon>
        <taxon>Arcellidae</taxon>
        <taxon>Arcella</taxon>
    </lineage>
</organism>
<dbReference type="InterPro" id="IPR000651">
    <property type="entry name" value="Ras-like_Gua-exchang_fac_N"/>
</dbReference>
<evidence type="ECO:0000259" key="4">
    <source>
        <dbReference type="PROSITE" id="PS50042"/>
    </source>
</evidence>
<dbReference type="SMART" id="SM00100">
    <property type="entry name" value="cNMP"/>
    <property type="match status" value="2"/>
</dbReference>
<feature type="domain" description="Cyclic nucleotide-binding" evidence="4">
    <location>
        <begin position="756"/>
        <end position="837"/>
    </location>
</feature>
<dbReference type="InterPro" id="IPR036964">
    <property type="entry name" value="RASGEF_cat_dom_sf"/>
</dbReference>
<name>A0A6B2KXK5_9EUKA</name>
<dbReference type="Gene3D" id="1.20.870.10">
    <property type="entry name" value="Son of sevenless (SoS) protein Chain: S domain 1"/>
    <property type="match status" value="1"/>
</dbReference>
<evidence type="ECO:0000256" key="1">
    <source>
        <dbReference type="ARBA" id="ARBA00022658"/>
    </source>
</evidence>
<dbReference type="CDD" id="cd00038">
    <property type="entry name" value="CAP_ED"/>
    <property type="match status" value="2"/>
</dbReference>
<dbReference type="InterPro" id="IPR004182">
    <property type="entry name" value="GRAM"/>
</dbReference>
<dbReference type="PROSITE" id="PS50009">
    <property type="entry name" value="RASGEF_CAT"/>
    <property type="match status" value="1"/>
</dbReference>
<keyword evidence="1 2" id="KW-0344">Guanine-nucleotide releasing factor</keyword>
<dbReference type="AlphaFoldDB" id="A0A6B2KXK5"/>
<dbReference type="Pfam" id="PF00618">
    <property type="entry name" value="RasGEF_N"/>
    <property type="match status" value="1"/>
</dbReference>
<dbReference type="GO" id="GO:0007264">
    <property type="term" value="P:small GTPase-mediated signal transduction"/>
    <property type="evidence" value="ECO:0007669"/>
    <property type="project" value="InterPro"/>
</dbReference>
<dbReference type="PROSITE" id="PS50212">
    <property type="entry name" value="RASGEF_NTER"/>
    <property type="match status" value="1"/>
</dbReference>
<dbReference type="Pfam" id="PF00617">
    <property type="entry name" value="RasGEF"/>
    <property type="match status" value="1"/>
</dbReference>